<organism evidence="2">
    <name type="scientific">mine drainage metagenome</name>
    <dbReference type="NCBI Taxonomy" id="410659"/>
    <lineage>
        <taxon>unclassified sequences</taxon>
        <taxon>metagenomes</taxon>
        <taxon>ecological metagenomes</taxon>
    </lineage>
</organism>
<dbReference type="PANTHER" id="PTHR48079:SF6">
    <property type="entry name" value="NAD(P)-BINDING DOMAIN-CONTAINING PROTEIN-RELATED"/>
    <property type="match status" value="1"/>
</dbReference>
<dbReference type="SUPFAM" id="SSF51735">
    <property type="entry name" value="NAD(P)-binding Rossmann-fold domains"/>
    <property type="match status" value="1"/>
</dbReference>
<evidence type="ECO:0000259" key="1">
    <source>
        <dbReference type="Pfam" id="PF01370"/>
    </source>
</evidence>
<reference evidence="2" key="2">
    <citation type="journal article" date="2014" name="ISME J.">
        <title>Microbial stratification in low pH oxic and suboxic macroscopic growths along an acid mine drainage.</title>
        <authorList>
            <person name="Mendez-Garcia C."/>
            <person name="Mesa V."/>
            <person name="Sprenger R.R."/>
            <person name="Richter M."/>
            <person name="Diez M.S."/>
            <person name="Solano J."/>
            <person name="Bargiela R."/>
            <person name="Golyshina O.V."/>
            <person name="Manteca A."/>
            <person name="Ramos J.L."/>
            <person name="Gallego J.R."/>
            <person name="Llorente I."/>
            <person name="Martins Dos Santos V.A."/>
            <person name="Jensen O.N."/>
            <person name="Pelaez A.I."/>
            <person name="Sanchez J."/>
            <person name="Ferrer M."/>
        </authorList>
    </citation>
    <scope>NUCLEOTIDE SEQUENCE</scope>
</reference>
<sequence length="335" mass="37402">MRSQEKDKPTVDLVTGATSAIGRAVVKRLLKRGDEVRVLVKEQPSDIGAWKSMPTGVIPYVADLTLKNSTDKQVLEEATTGVDNIFHIAAAVYNYNNTYQTLIQVNVEGTENLLNAVVKSNDDNKELQFIFVSSISIYGHHRKGEILTEESDAKPETPYAKSKYVAEQVVRSVSFAHRNLQHTILRLGTLYGPGYEKPSFCKIFGLIKKGNFRYVGRGDNHMTLIYIEDAADALVLASESKNALNKIYNLTDGEPHTQQSLVKLAANHLNVEMPSRHISSLLAKLGRRAKNINIDEYDFIVSDRIISIDSIKKDLKFSPKAKMNIEGVKMIDSCF</sequence>
<dbReference type="EMBL" id="AUZZ01008859">
    <property type="protein sequence ID" value="EQD36065.1"/>
    <property type="molecule type" value="Genomic_DNA"/>
</dbReference>
<dbReference type="GO" id="GO:0004029">
    <property type="term" value="F:aldehyde dehydrogenase (NAD+) activity"/>
    <property type="evidence" value="ECO:0007669"/>
    <property type="project" value="TreeGrafter"/>
</dbReference>
<protein>
    <submittedName>
        <fullName evidence="2">NAD-dependent epimerase/dehydratase</fullName>
    </submittedName>
</protein>
<dbReference type="AlphaFoldDB" id="T1A2K3"/>
<dbReference type="Pfam" id="PF01370">
    <property type="entry name" value="Epimerase"/>
    <property type="match status" value="1"/>
</dbReference>
<dbReference type="InterPro" id="IPR036291">
    <property type="entry name" value="NAD(P)-bd_dom_sf"/>
</dbReference>
<feature type="domain" description="NAD-dependent epimerase/dehydratase" evidence="1">
    <location>
        <begin position="13"/>
        <end position="250"/>
    </location>
</feature>
<accession>T1A2K3</accession>
<reference evidence="2" key="1">
    <citation type="submission" date="2013-08" db="EMBL/GenBank/DDBJ databases">
        <authorList>
            <person name="Mendez C."/>
            <person name="Richter M."/>
            <person name="Ferrer M."/>
            <person name="Sanchez J."/>
        </authorList>
    </citation>
    <scope>NUCLEOTIDE SEQUENCE</scope>
</reference>
<evidence type="ECO:0000313" key="2">
    <source>
        <dbReference type="EMBL" id="EQD36065.1"/>
    </source>
</evidence>
<dbReference type="PANTHER" id="PTHR48079">
    <property type="entry name" value="PROTEIN YEEZ"/>
    <property type="match status" value="1"/>
</dbReference>
<dbReference type="Gene3D" id="3.40.50.720">
    <property type="entry name" value="NAD(P)-binding Rossmann-like Domain"/>
    <property type="match status" value="1"/>
</dbReference>
<dbReference type="InterPro" id="IPR001509">
    <property type="entry name" value="Epimerase_deHydtase"/>
</dbReference>
<comment type="caution">
    <text evidence="2">The sequence shown here is derived from an EMBL/GenBank/DDBJ whole genome shotgun (WGS) entry which is preliminary data.</text>
</comment>
<dbReference type="GO" id="GO:0005737">
    <property type="term" value="C:cytoplasm"/>
    <property type="evidence" value="ECO:0007669"/>
    <property type="project" value="TreeGrafter"/>
</dbReference>
<dbReference type="InterPro" id="IPR051783">
    <property type="entry name" value="NAD(P)-dependent_oxidoreduct"/>
</dbReference>
<proteinExistence type="predicted"/>
<gene>
    <name evidence="2" type="ORF">B2A_12282</name>
</gene>
<name>T1A2K3_9ZZZZ</name>